<dbReference type="NCBIfam" id="TIGR00756">
    <property type="entry name" value="PPR"/>
    <property type="match status" value="4"/>
</dbReference>
<dbReference type="Pfam" id="PF12854">
    <property type="entry name" value="PPR_1"/>
    <property type="match status" value="1"/>
</dbReference>
<dbReference type="Pfam" id="PF01189">
    <property type="entry name" value="Methyltr_RsmB-F"/>
    <property type="match status" value="1"/>
</dbReference>
<dbReference type="PROSITE" id="PS01153">
    <property type="entry name" value="NOL1_NOP2_SUN"/>
    <property type="match status" value="1"/>
</dbReference>
<dbReference type="PRINTS" id="PR02008">
    <property type="entry name" value="RCMTFAMILY"/>
</dbReference>
<evidence type="ECO:0000256" key="9">
    <source>
        <dbReference type="SAM" id="Phobius"/>
    </source>
</evidence>
<feature type="repeat" description="PPR" evidence="7">
    <location>
        <begin position="513"/>
        <end position="547"/>
    </location>
</feature>
<feature type="repeat" description="PPR" evidence="7">
    <location>
        <begin position="613"/>
        <end position="647"/>
    </location>
</feature>
<dbReference type="Pfam" id="PF13041">
    <property type="entry name" value="PPR_2"/>
    <property type="match status" value="1"/>
</dbReference>
<organism evidence="11 12">
    <name type="scientific">Symbiodinium natans</name>
    <dbReference type="NCBI Taxonomy" id="878477"/>
    <lineage>
        <taxon>Eukaryota</taxon>
        <taxon>Sar</taxon>
        <taxon>Alveolata</taxon>
        <taxon>Dinophyceae</taxon>
        <taxon>Suessiales</taxon>
        <taxon>Symbiodiniaceae</taxon>
        <taxon>Symbiodinium</taxon>
    </lineage>
</organism>
<evidence type="ECO:0000259" key="10">
    <source>
        <dbReference type="PROSITE" id="PS51686"/>
    </source>
</evidence>
<feature type="repeat" description="PPR" evidence="7">
    <location>
        <begin position="578"/>
        <end position="612"/>
    </location>
</feature>
<dbReference type="GO" id="GO:0003723">
    <property type="term" value="F:RNA binding"/>
    <property type="evidence" value="ECO:0007669"/>
    <property type="project" value="UniProtKB-UniRule"/>
</dbReference>
<evidence type="ECO:0000256" key="2">
    <source>
        <dbReference type="ARBA" id="ARBA00022603"/>
    </source>
</evidence>
<dbReference type="Gene3D" id="1.25.40.10">
    <property type="entry name" value="Tetratricopeptide repeat domain"/>
    <property type="match status" value="4"/>
</dbReference>
<evidence type="ECO:0000256" key="6">
    <source>
        <dbReference type="ARBA" id="ARBA00022884"/>
    </source>
</evidence>
<keyword evidence="3 8" id="KW-0808">Transferase</keyword>
<dbReference type="Proteomes" id="UP000604046">
    <property type="component" value="Unassembled WGS sequence"/>
</dbReference>
<comment type="caution">
    <text evidence="8">Lacks conserved residue(s) required for the propagation of feature annotation.</text>
</comment>
<dbReference type="AlphaFoldDB" id="A0A812UI30"/>
<comment type="similarity">
    <text evidence="1 8">Belongs to the class I-like SAM-binding methyltransferase superfamily. RsmB/NOP family.</text>
</comment>
<dbReference type="InterPro" id="IPR023267">
    <property type="entry name" value="RCMT"/>
</dbReference>
<evidence type="ECO:0000256" key="7">
    <source>
        <dbReference type="PROSITE-ProRule" id="PRU00708"/>
    </source>
</evidence>
<dbReference type="InterPro" id="IPR002885">
    <property type="entry name" value="PPR_rpt"/>
</dbReference>
<keyword evidence="9" id="KW-0812">Transmembrane</keyword>
<dbReference type="Pfam" id="PF01535">
    <property type="entry name" value="PPR"/>
    <property type="match status" value="1"/>
</dbReference>
<dbReference type="Pfam" id="PF13812">
    <property type="entry name" value="PPR_3"/>
    <property type="match status" value="2"/>
</dbReference>
<feature type="active site" description="Nucleophile" evidence="8">
    <location>
        <position position="230"/>
    </location>
</feature>
<dbReference type="InterPro" id="IPR011990">
    <property type="entry name" value="TPR-like_helical_dom_sf"/>
</dbReference>
<feature type="binding site" evidence="8">
    <location>
        <position position="173"/>
    </location>
    <ligand>
        <name>S-adenosyl-L-methionine</name>
        <dbReference type="ChEBI" id="CHEBI:59789"/>
    </ligand>
</feature>
<keyword evidence="5" id="KW-0677">Repeat</keyword>
<gene>
    <name evidence="11" type="primary">rsmF</name>
    <name evidence="11" type="ORF">SNAT2548_LOCUS33015</name>
</gene>
<feature type="binding site" evidence="8">
    <location>
        <begin position="100"/>
        <end position="106"/>
    </location>
    <ligand>
        <name>S-adenosyl-L-methionine</name>
        <dbReference type="ChEBI" id="CHEBI:59789"/>
    </ligand>
</feature>
<evidence type="ECO:0000313" key="11">
    <source>
        <dbReference type="EMBL" id="CAE7578591.1"/>
    </source>
</evidence>
<name>A0A812UI30_9DINO</name>
<keyword evidence="4 8" id="KW-0949">S-adenosyl-L-methionine</keyword>
<accession>A0A812UI30</accession>
<dbReference type="GO" id="GO:0001510">
    <property type="term" value="P:RNA methylation"/>
    <property type="evidence" value="ECO:0007669"/>
    <property type="project" value="InterPro"/>
</dbReference>
<evidence type="ECO:0000313" key="12">
    <source>
        <dbReference type="Proteomes" id="UP000604046"/>
    </source>
</evidence>
<keyword evidence="2 8" id="KW-0489">Methyltransferase</keyword>
<evidence type="ECO:0000256" key="3">
    <source>
        <dbReference type="ARBA" id="ARBA00022679"/>
    </source>
</evidence>
<comment type="caution">
    <text evidence="11">The sequence shown here is derived from an EMBL/GenBank/DDBJ whole genome shotgun (WGS) entry which is preliminary data.</text>
</comment>
<dbReference type="Gene3D" id="3.40.50.150">
    <property type="entry name" value="Vaccinia Virus protein VP39"/>
    <property type="match status" value="1"/>
</dbReference>
<dbReference type="OrthoDB" id="427002at2759"/>
<dbReference type="EMBL" id="CAJNDS010002735">
    <property type="protein sequence ID" value="CAE7578591.1"/>
    <property type="molecule type" value="Genomic_DNA"/>
</dbReference>
<dbReference type="InterPro" id="IPR029063">
    <property type="entry name" value="SAM-dependent_MTases_sf"/>
</dbReference>
<dbReference type="PROSITE" id="PS51375">
    <property type="entry name" value="PPR"/>
    <property type="match status" value="6"/>
</dbReference>
<proteinExistence type="inferred from homology"/>
<evidence type="ECO:0000256" key="5">
    <source>
        <dbReference type="ARBA" id="ARBA00022737"/>
    </source>
</evidence>
<dbReference type="InterPro" id="IPR001678">
    <property type="entry name" value="MeTrfase_RsmB-F_NOP2_dom"/>
</dbReference>
<keyword evidence="9" id="KW-0472">Membrane</keyword>
<dbReference type="InterPro" id="IPR049560">
    <property type="entry name" value="MeTrfase_RsmB-F_NOP2_cat"/>
</dbReference>
<sequence length="841" mass="91868">MDAQGGTREVQGGAGRRSKCTQELLRRLRSDGLRPSPAPWCSDGFVLEEDRPPTLSDAGLSRSRDALSGGVYLQELASMLPVEVLAAHLPPGDLRCADICAAPGSKATQLLLHLRGRSSRCVLVANELQSQRLDILRCNVVRSGVAEDCLLLQEPGQLLGDLAPGCFDAVLLDAPCSAEGNLRRHPEVLGRIQSEDYHQSVLANAEVQHALLQSAWKLLRPGGMLVYSTCTLNSQENESPCQRLLQEFPSAEVVHLRQLGLDATEDGFLRLWPHSFDTHGFFVACFRKSPEPGISCSSHSCPPLVEWLHPTRDEEIQRIRQEAELGAGECSAIWDQPERMIVSKDGAAFLLPCHQLLTGLEALLLRCPRPGLCLNGPGRNAELRLATTPPHRLDTEEWAALNASQGGGLGALGALMDIHAAKGDVRGAEAVFLDIRQQQLKPDLISYNTLLKAYATARDCEGALRILESLRRAAVLPDITSMSTAMQASVAPGKSALAESLFAKLRRSQLQPDVRTYTNFVRAYAADSRRKDAEALLLQMKEEAIRPDVTCYTALMDLYATLRDRQAAEGLLTKMRPNVVTYGVLLKLYAAEGDVQSAEAALRDMRQTALQPNFLCYTAILGAYAKKGDVVRARDMFNELRSNGWQPDVVTQSTLILAHVRAGELDGAEEVLQRMAVQHVLPNVVCYATLLDGYARAGDVPNAERVLSALLSQRLQPNVVVASAMAKCRANAGDMSGATEELRSFLSARLAPSQRSFGPVLAACARTGEAAAAERLWALAAAQRLQLDRRPASHLPSTFSSFSFFVTSALMFFLFFISLVCYFFYLLSFHPRCFLATVEPA</sequence>
<dbReference type="SUPFAM" id="SSF53335">
    <property type="entry name" value="S-adenosyl-L-methionine-dependent methyltransferases"/>
    <property type="match status" value="1"/>
</dbReference>
<evidence type="ECO:0000256" key="4">
    <source>
        <dbReference type="ARBA" id="ARBA00022691"/>
    </source>
</evidence>
<protein>
    <submittedName>
        <fullName evidence="11">RsmF protein</fullName>
    </submittedName>
</protein>
<feature type="repeat" description="PPR" evidence="7">
    <location>
        <begin position="443"/>
        <end position="477"/>
    </location>
</feature>
<dbReference type="GO" id="GO:0008173">
    <property type="term" value="F:RNA methyltransferase activity"/>
    <property type="evidence" value="ECO:0007669"/>
    <property type="project" value="InterPro"/>
</dbReference>
<evidence type="ECO:0000256" key="1">
    <source>
        <dbReference type="ARBA" id="ARBA00007494"/>
    </source>
</evidence>
<dbReference type="PROSITE" id="PS51686">
    <property type="entry name" value="SAM_MT_RSMB_NOP"/>
    <property type="match status" value="1"/>
</dbReference>
<keyword evidence="6 8" id="KW-0694">RNA-binding</keyword>
<feature type="binding site" evidence="8">
    <location>
        <position position="127"/>
    </location>
    <ligand>
        <name>S-adenosyl-L-methionine</name>
        <dbReference type="ChEBI" id="CHEBI:59789"/>
    </ligand>
</feature>
<dbReference type="PANTHER" id="PTHR47447:SF17">
    <property type="entry name" value="OS12G0638900 PROTEIN"/>
    <property type="match status" value="1"/>
</dbReference>
<dbReference type="PANTHER" id="PTHR47447">
    <property type="entry name" value="OS03G0856100 PROTEIN"/>
    <property type="match status" value="1"/>
</dbReference>
<keyword evidence="9" id="KW-1133">Transmembrane helix</keyword>
<feature type="repeat" description="PPR" evidence="7">
    <location>
        <begin position="648"/>
        <end position="682"/>
    </location>
</feature>
<evidence type="ECO:0000256" key="8">
    <source>
        <dbReference type="PROSITE-ProRule" id="PRU01023"/>
    </source>
</evidence>
<feature type="repeat" description="PPR" evidence="7">
    <location>
        <begin position="683"/>
        <end position="717"/>
    </location>
</feature>
<keyword evidence="12" id="KW-1185">Reference proteome</keyword>
<reference evidence="11" key="1">
    <citation type="submission" date="2021-02" db="EMBL/GenBank/DDBJ databases">
        <authorList>
            <person name="Dougan E. K."/>
            <person name="Rhodes N."/>
            <person name="Thang M."/>
            <person name="Chan C."/>
        </authorList>
    </citation>
    <scope>NUCLEOTIDE SEQUENCE</scope>
</reference>
<feature type="transmembrane region" description="Helical" evidence="9">
    <location>
        <begin position="802"/>
        <end position="825"/>
    </location>
</feature>
<feature type="domain" description="SAM-dependent MTase RsmB/NOP-type" evidence="10">
    <location>
        <begin position="1"/>
        <end position="289"/>
    </location>
</feature>
<dbReference type="InterPro" id="IPR018314">
    <property type="entry name" value="RsmB/NOL1/NOP2-like_CS"/>
</dbReference>